<dbReference type="GO" id="GO:0005737">
    <property type="term" value="C:cytoplasm"/>
    <property type="evidence" value="ECO:0007669"/>
    <property type="project" value="InterPro"/>
</dbReference>
<evidence type="ECO:0008006" key="5">
    <source>
        <dbReference type="Google" id="ProtNLM"/>
    </source>
</evidence>
<sequence length="86" mass="10211">MTSELERIKILEGKITQIVEHFSRLSQENARLKDELKHLKADKKELEERLRKAGNLEEELKRLQEEKEEVRSRIEALITQMEKLGV</sequence>
<proteinExistence type="predicted"/>
<organism evidence="3 4">
    <name type="scientific">Candidatus Saccharicenans subterraneus</name>
    <dbReference type="NCBI Taxonomy" id="2508984"/>
    <lineage>
        <taxon>Bacteria</taxon>
        <taxon>Candidatus Aminicenantota</taxon>
        <taxon>Candidatus Aminicenantia</taxon>
        <taxon>Candidatus Aminicenantales</taxon>
        <taxon>Candidatus Saccharicenantaceae</taxon>
        <taxon>Candidatus Saccharicenans</taxon>
    </lineage>
</organism>
<dbReference type="InterPro" id="IPR009252">
    <property type="entry name" value="Cell_div_ZapB"/>
</dbReference>
<dbReference type="Gene3D" id="1.20.5.340">
    <property type="match status" value="1"/>
</dbReference>
<comment type="caution">
    <text evidence="3">The sequence shown here is derived from an EMBL/GenBank/DDBJ whole genome shotgun (WGS) entry which is preliminary data.</text>
</comment>
<gene>
    <name evidence="3" type="ORF">OP8BY_0882</name>
</gene>
<dbReference type="GO" id="GO:0043093">
    <property type="term" value="P:FtsZ-dependent cytokinesis"/>
    <property type="evidence" value="ECO:0007669"/>
    <property type="project" value="InterPro"/>
</dbReference>
<accession>A0A3E2BQ84</accession>
<evidence type="ECO:0000256" key="2">
    <source>
        <dbReference type="SAM" id="Coils"/>
    </source>
</evidence>
<dbReference type="GO" id="GO:0090529">
    <property type="term" value="P:cell septum assembly"/>
    <property type="evidence" value="ECO:0007669"/>
    <property type="project" value="InterPro"/>
</dbReference>
<evidence type="ECO:0000313" key="4">
    <source>
        <dbReference type="Proteomes" id="UP000257323"/>
    </source>
</evidence>
<dbReference type="Proteomes" id="UP000257323">
    <property type="component" value="Unassembled WGS sequence"/>
</dbReference>
<protein>
    <recommendedName>
        <fullName evidence="5">Cell division protein ZapB</fullName>
    </recommendedName>
</protein>
<name>A0A3E2BQ84_9BACT</name>
<keyword evidence="1 2" id="KW-0175">Coiled coil</keyword>
<evidence type="ECO:0000313" key="3">
    <source>
        <dbReference type="EMBL" id="RFT16940.1"/>
    </source>
</evidence>
<dbReference type="EMBL" id="QUAH01000001">
    <property type="protein sequence ID" value="RFT16940.1"/>
    <property type="molecule type" value="Genomic_DNA"/>
</dbReference>
<feature type="coiled-coil region" evidence="2">
    <location>
        <begin position="22"/>
        <end position="80"/>
    </location>
</feature>
<evidence type="ECO:0000256" key="1">
    <source>
        <dbReference type="ARBA" id="ARBA00023054"/>
    </source>
</evidence>
<dbReference type="AlphaFoldDB" id="A0A3E2BQ84"/>
<dbReference type="Pfam" id="PF06005">
    <property type="entry name" value="ZapB"/>
    <property type="match status" value="1"/>
</dbReference>
<reference evidence="3 4" key="1">
    <citation type="submission" date="2018-08" db="EMBL/GenBank/DDBJ databases">
        <title>Genome analysis of the thermophilic bacterium of the candidate phylum Aminicenantes from deep subsurface aquifer revealed its physiology and ecological role.</title>
        <authorList>
            <person name="Kadnikov V.V."/>
            <person name="Mardanov A.V."/>
            <person name="Beletsky A.V."/>
            <person name="Karnachuk O.V."/>
            <person name="Ravin N.V."/>
        </authorList>
    </citation>
    <scope>NUCLEOTIDE SEQUENCE [LARGE SCALE GENOMIC DNA]</scope>
    <source>
        <strain evidence="3">BY38</strain>
    </source>
</reference>